<dbReference type="GO" id="GO:0016192">
    <property type="term" value="P:vesicle-mediated transport"/>
    <property type="evidence" value="ECO:0007669"/>
    <property type="project" value="InterPro"/>
</dbReference>
<dbReference type="InterPro" id="IPR013041">
    <property type="entry name" value="Clathrin_app_Ig-like_sf"/>
</dbReference>
<evidence type="ECO:0000256" key="10">
    <source>
        <dbReference type="SAM" id="MobiDB-lite"/>
    </source>
</evidence>
<dbReference type="PANTHER" id="PTHR22780">
    <property type="entry name" value="ADAPTIN, ALPHA/GAMMA/EPSILON"/>
    <property type="match status" value="1"/>
</dbReference>
<feature type="region of interest" description="Disordered" evidence="10">
    <location>
        <begin position="693"/>
        <end position="714"/>
    </location>
</feature>
<proteinExistence type="inferred from homology"/>
<evidence type="ECO:0000256" key="8">
    <source>
        <dbReference type="ARBA" id="ARBA00023329"/>
    </source>
</evidence>
<dbReference type="PROSITE" id="PS50180">
    <property type="entry name" value="GAE"/>
    <property type="match status" value="1"/>
</dbReference>
<dbReference type="SMART" id="SM00809">
    <property type="entry name" value="Alpha_adaptinC2"/>
    <property type="match status" value="1"/>
</dbReference>
<evidence type="ECO:0000256" key="5">
    <source>
        <dbReference type="ARBA" id="ARBA00022927"/>
    </source>
</evidence>
<comment type="subcellular location">
    <subcellularLocation>
        <location evidence="1">Cytoplasmic vesicle membrane</location>
    </subcellularLocation>
    <subcellularLocation>
        <location evidence="2">Golgi apparatus</location>
    </subcellularLocation>
</comment>
<dbReference type="InterPro" id="IPR011989">
    <property type="entry name" value="ARM-like"/>
</dbReference>
<protein>
    <recommendedName>
        <fullName evidence="9">AP-1 complex subunit gamma</fullName>
    </recommendedName>
</protein>
<evidence type="ECO:0000259" key="11">
    <source>
        <dbReference type="PROSITE" id="PS50180"/>
    </source>
</evidence>
<keyword evidence="8 9" id="KW-0968">Cytoplasmic vesicle</keyword>
<dbReference type="Pfam" id="PF02883">
    <property type="entry name" value="Alpha_adaptinC2"/>
    <property type="match status" value="1"/>
</dbReference>
<evidence type="ECO:0000256" key="4">
    <source>
        <dbReference type="ARBA" id="ARBA00022448"/>
    </source>
</evidence>
<dbReference type="AlphaFoldDB" id="A0A7S4K5Y6"/>
<evidence type="ECO:0000256" key="2">
    <source>
        <dbReference type="ARBA" id="ARBA00004555"/>
    </source>
</evidence>
<keyword evidence="6 9" id="KW-0333">Golgi apparatus</keyword>
<accession>A0A7S4K5Y6</accession>
<dbReference type="InterPro" id="IPR002553">
    <property type="entry name" value="Clathrin/coatomer_adapt-like_N"/>
</dbReference>
<sequence>MSLRLRDLIRQVRSCKTAAEERAVIAKESAMIRTAIREEQEQYRHRNVAKLLFMHMLGYPTHFGQLECMKLIASPHFPEKRIGYLGMLLLLSEEADVLMLATNSLKNDMNSDNRFVAGMAILTIGNLATSDMSRDLAPEVDKHLKSSSPYLRKKACLAMCRCLTKCPDMVEDFVERFVTLLKDRSHGVLICVLQLMTQVLVVDQVNVEEDEDEEETESPARTAFLRLVPSLVKLLRNLLTTGYSPDHDVGGISDPFLQVQILTLFRILGTGDKEASEEMNDVLAQVATNTETSKNAGNAILYECVQTIMAIESEDSLRVLAVNILGRFLLNRDNNIRYVALNTLSRCIVENNIEEEDGEDGDEDGANSAASALQRHRTTVVDCLKDPDISIRQRALELIYHLVNSENVETLTAELLNYLVLCPREHRAEICIRVLRVVDRFSPNDRWRVDTLITMLTIAGRECARQVQSSAIVYISRSSEDLRAYATHKLLKAVRDDDGSQRGLLVVGIWCIGEYGDLLLKPYTYTPPSSTGNLAEMADAQAAGLGEEPVTISFMGLEPSAVVTTVEDVTKGPTCPAEVKETALTCFAKLSDRFAPAADSETLSRLHELVKVHGASHSLELQLRSCEYDALLNAVKGISVSVSSSGNSDDMLGVSEGGGAVSGEVQAAAKEALARMPVVDLKLMQRKRAPDLRDSFMGDENGEGSAPAALASPMAAKKSGGGDLLDLEDIFSGGAAIPPAAAPTAAAIVSAPAPAGDVDLLADIFSAPPASAPAPAAAAPMPGAGGFDPFAATAASVPVPVVAAPSPIGDIFGAQPLAASPATLAGGLGSLSAPTPAAAATSGSSENAPVIVQALSHGGMTVEFECTKPDLWNKQNSELTARFKNTTNEPIYGLNFQVAVPKFVTMEMKSPTSTTVPPFAAGSNAKAVTQSIKVTNTKFGDKSLMLKLKIGFTSKGTKVEHMATCSGFPPGQF</sequence>
<evidence type="ECO:0000256" key="3">
    <source>
        <dbReference type="ARBA" id="ARBA00006613"/>
    </source>
</evidence>
<keyword evidence="4 9" id="KW-0813">Transport</keyword>
<dbReference type="EMBL" id="HBKQ01058202">
    <property type="protein sequence ID" value="CAE2284900.1"/>
    <property type="molecule type" value="Transcribed_RNA"/>
</dbReference>
<dbReference type="Gene3D" id="2.60.40.1230">
    <property type="match status" value="1"/>
</dbReference>
<dbReference type="SUPFAM" id="SSF49348">
    <property type="entry name" value="Clathrin adaptor appendage domain"/>
    <property type="match status" value="1"/>
</dbReference>
<dbReference type="InterPro" id="IPR008152">
    <property type="entry name" value="Clathrin_a/b/g-adaptin_app_Ig"/>
</dbReference>
<dbReference type="InterPro" id="IPR008153">
    <property type="entry name" value="GAE_dom"/>
</dbReference>
<evidence type="ECO:0000256" key="6">
    <source>
        <dbReference type="ARBA" id="ARBA00023034"/>
    </source>
</evidence>
<evidence type="ECO:0000313" key="12">
    <source>
        <dbReference type="EMBL" id="CAE2284900.1"/>
    </source>
</evidence>
<dbReference type="Gene3D" id="1.25.10.10">
    <property type="entry name" value="Leucine-rich Repeat Variant"/>
    <property type="match status" value="1"/>
</dbReference>
<dbReference type="Pfam" id="PF01602">
    <property type="entry name" value="Adaptin_N"/>
    <property type="match status" value="1"/>
</dbReference>
<dbReference type="InterPro" id="IPR050840">
    <property type="entry name" value="Adaptor_Complx_Large_Subunit"/>
</dbReference>
<dbReference type="GO" id="GO:0006886">
    <property type="term" value="P:intracellular protein transport"/>
    <property type="evidence" value="ECO:0007669"/>
    <property type="project" value="UniProtKB-UniRule"/>
</dbReference>
<keyword evidence="5 9" id="KW-0653">Protein transport</keyword>
<dbReference type="InterPro" id="IPR016024">
    <property type="entry name" value="ARM-type_fold"/>
</dbReference>
<name>A0A7S4K5Y6_9STRA</name>
<dbReference type="PIRSF" id="PIRSF037094">
    <property type="entry name" value="AP1_complex_gamma"/>
    <property type="match status" value="1"/>
</dbReference>
<dbReference type="SUPFAM" id="SSF48371">
    <property type="entry name" value="ARM repeat"/>
    <property type="match status" value="1"/>
</dbReference>
<organism evidence="12">
    <name type="scientific">Odontella aurita</name>
    <dbReference type="NCBI Taxonomy" id="265563"/>
    <lineage>
        <taxon>Eukaryota</taxon>
        <taxon>Sar</taxon>
        <taxon>Stramenopiles</taxon>
        <taxon>Ochrophyta</taxon>
        <taxon>Bacillariophyta</taxon>
        <taxon>Mediophyceae</taxon>
        <taxon>Biddulphiophycidae</taxon>
        <taxon>Eupodiscales</taxon>
        <taxon>Odontellaceae</taxon>
        <taxon>Odontella</taxon>
    </lineage>
</organism>
<evidence type="ECO:0000256" key="9">
    <source>
        <dbReference type="PIRNR" id="PIRNR037094"/>
    </source>
</evidence>
<comment type="similarity">
    <text evidence="3 9">Belongs to the adaptor complexes large subunit family.</text>
</comment>
<evidence type="ECO:0000256" key="1">
    <source>
        <dbReference type="ARBA" id="ARBA00004156"/>
    </source>
</evidence>
<dbReference type="InterPro" id="IPR017107">
    <property type="entry name" value="AP1_complex_gsu"/>
</dbReference>
<reference evidence="12" key="1">
    <citation type="submission" date="2021-01" db="EMBL/GenBank/DDBJ databases">
        <authorList>
            <person name="Corre E."/>
            <person name="Pelletier E."/>
            <person name="Niang G."/>
            <person name="Scheremetjew M."/>
            <person name="Finn R."/>
            <person name="Kale V."/>
            <person name="Holt S."/>
            <person name="Cochrane G."/>
            <person name="Meng A."/>
            <person name="Brown T."/>
            <person name="Cohen L."/>
        </authorList>
    </citation>
    <scope>NUCLEOTIDE SEQUENCE</scope>
    <source>
        <strain evidence="12">Isolate 1302-5</strain>
    </source>
</reference>
<dbReference type="GO" id="GO:0030121">
    <property type="term" value="C:AP-1 adaptor complex"/>
    <property type="evidence" value="ECO:0007669"/>
    <property type="project" value="InterPro"/>
</dbReference>
<feature type="domain" description="GAE" evidence="11">
    <location>
        <begin position="847"/>
        <end position="969"/>
    </location>
</feature>
<keyword evidence="7 9" id="KW-0472">Membrane</keyword>
<evidence type="ECO:0000256" key="7">
    <source>
        <dbReference type="ARBA" id="ARBA00023136"/>
    </source>
</evidence>
<feature type="compositionally biased region" description="Low complexity" evidence="10">
    <location>
        <begin position="705"/>
        <end position="714"/>
    </location>
</feature>
<gene>
    <name evidence="12" type="ORF">OAUR00152_LOCUS39795</name>
</gene>